<evidence type="ECO:0000313" key="3">
    <source>
        <dbReference type="Proteomes" id="UP000000768"/>
    </source>
</evidence>
<reference evidence="2 3" key="1">
    <citation type="journal article" date="2009" name="Nature">
        <title>The Sorghum bicolor genome and the diversification of grasses.</title>
        <authorList>
            <person name="Paterson A.H."/>
            <person name="Bowers J.E."/>
            <person name="Bruggmann R."/>
            <person name="Dubchak I."/>
            <person name="Grimwood J."/>
            <person name="Gundlach H."/>
            <person name="Haberer G."/>
            <person name="Hellsten U."/>
            <person name="Mitros T."/>
            <person name="Poliakov A."/>
            <person name="Schmutz J."/>
            <person name="Spannagl M."/>
            <person name="Tang H."/>
            <person name="Wang X."/>
            <person name="Wicker T."/>
            <person name="Bharti A.K."/>
            <person name="Chapman J."/>
            <person name="Feltus F.A."/>
            <person name="Gowik U."/>
            <person name="Grigoriev I.V."/>
            <person name="Lyons E."/>
            <person name="Maher C.A."/>
            <person name="Martis M."/>
            <person name="Narechania A."/>
            <person name="Otillar R.P."/>
            <person name="Penning B.W."/>
            <person name="Salamov A.A."/>
            <person name="Wang Y."/>
            <person name="Zhang L."/>
            <person name="Carpita N.C."/>
            <person name="Freeling M."/>
            <person name="Gingle A.R."/>
            <person name="Hash C.T."/>
            <person name="Keller B."/>
            <person name="Klein P."/>
            <person name="Kresovich S."/>
            <person name="McCann M.C."/>
            <person name="Ming R."/>
            <person name="Peterson D.G."/>
            <person name="Mehboob-ur-Rahman"/>
            <person name="Ware D."/>
            <person name="Westhoff P."/>
            <person name="Mayer K.F."/>
            <person name="Messing J."/>
            <person name="Rokhsar D.S."/>
        </authorList>
    </citation>
    <scope>NUCLEOTIDE SEQUENCE [LARGE SCALE GENOMIC DNA]</scope>
    <source>
        <strain evidence="3">cv. BTx623</strain>
    </source>
</reference>
<evidence type="ECO:0000256" key="1">
    <source>
        <dbReference type="SAM" id="SignalP"/>
    </source>
</evidence>
<gene>
    <name evidence="2" type="ORF">SORBI_3001G405450</name>
</gene>
<keyword evidence="3" id="KW-1185">Reference proteome</keyword>
<dbReference type="Gramene" id="OQU92768">
    <property type="protein sequence ID" value="OQU92768"/>
    <property type="gene ID" value="SORBI_3001G405450"/>
</dbReference>
<dbReference type="Proteomes" id="UP000000768">
    <property type="component" value="Chromosome 1"/>
</dbReference>
<name>A0A1Z5SA40_SORBI</name>
<keyword evidence="1" id="KW-0732">Signal</keyword>
<feature type="signal peptide" evidence="1">
    <location>
        <begin position="1"/>
        <end position="23"/>
    </location>
</feature>
<organism evidence="2 3">
    <name type="scientific">Sorghum bicolor</name>
    <name type="common">Sorghum</name>
    <name type="synonym">Sorghum vulgare</name>
    <dbReference type="NCBI Taxonomy" id="4558"/>
    <lineage>
        <taxon>Eukaryota</taxon>
        <taxon>Viridiplantae</taxon>
        <taxon>Streptophyta</taxon>
        <taxon>Embryophyta</taxon>
        <taxon>Tracheophyta</taxon>
        <taxon>Spermatophyta</taxon>
        <taxon>Magnoliopsida</taxon>
        <taxon>Liliopsida</taxon>
        <taxon>Poales</taxon>
        <taxon>Poaceae</taxon>
        <taxon>PACMAD clade</taxon>
        <taxon>Panicoideae</taxon>
        <taxon>Andropogonodae</taxon>
        <taxon>Andropogoneae</taxon>
        <taxon>Sorghinae</taxon>
        <taxon>Sorghum</taxon>
    </lineage>
</organism>
<sequence length="55" mass="6356">MLWVQPLAFVLSVCQKLFLHVFARSNIFGVDSVLQVFEGLGSSREFLHQRLLCFQ</sequence>
<evidence type="ECO:0000313" key="2">
    <source>
        <dbReference type="EMBL" id="OQU92768.1"/>
    </source>
</evidence>
<reference evidence="3" key="2">
    <citation type="journal article" date="2018" name="Plant J.">
        <title>The Sorghum bicolor reference genome: improved assembly, gene annotations, a transcriptome atlas, and signatures of genome organization.</title>
        <authorList>
            <person name="McCormick R.F."/>
            <person name="Truong S.K."/>
            <person name="Sreedasyam A."/>
            <person name="Jenkins J."/>
            <person name="Shu S."/>
            <person name="Sims D."/>
            <person name="Kennedy M."/>
            <person name="Amirebrahimi M."/>
            <person name="Weers B.D."/>
            <person name="McKinley B."/>
            <person name="Mattison A."/>
            <person name="Morishige D.T."/>
            <person name="Grimwood J."/>
            <person name="Schmutz J."/>
            <person name="Mullet J.E."/>
        </authorList>
    </citation>
    <scope>NUCLEOTIDE SEQUENCE [LARGE SCALE GENOMIC DNA]</scope>
    <source>
        <strain evidence="3">cv. BTx623</strain>
    </source>
</reference>
<accession>A0A1Z5SA40</accession>
<feature type="chain" id="PRO_5013346380" evidence="1">
    <location>
        <begin position="24"/>
        <end position="55"/>
    </location>
</feature>
<proteinExistence type="predicted"/>
<dbReference type="AlphaFoldDB" id="A0A1Z5SA40"/>
<protein>
    <submittedName>
        <fullName evidence="2">Uncharacterized protein</fullName>
    </submittedName>
</protein>
<dbReference type="EMBL" id="CM000760">
    <property type="protein sequence ID" value="OQU92768.1"/>
    <property type="molecule type" value="Genomic_DNA"/>
</dbReference>
<dbReference type="InParanoid" id="A0A1Z5SA40"/>